<keyword evidence="6" id="KW-0175">Coiled coil</keyword>
<name>A0ABD1JBP0_9TELE</name>
<dbReference type="AlphaFoldDB" id="A0ABD1JBP0"/>
<evidence type="ECO:0000256" key="4">
    <source>
        <dbReference type="ARBA" id="ARBA00024124"/>
    </source>
</evidence>
<dbReference type="Gene3D" id="1.25.40.10">
    <property type="entry name" value="Tetratricopeptide repeat domain"/>
    <property type="match status" value="1"/>
</dbReference>
<evidence type="ECO:0000256" key="5">
    <source>
        <dbReference type="PROSITE-ProRule" id="PRU00339"/>
    </source>
</evidence>
<feature type="repeat" description="TPR" evidence="5">
    <location>
        <begin position="537"/>
        <end position="570"/>
    </location>
</feature>
<dbReference type="Pfam" id="PF13371">
    <property type="entry name" value="TPR_9"/>
    <property type="match status" value="1"/>
</dbReference>
<dbReference type="PANTHER" id="PTHR16193">
    <property type="entry name" value="TETRATRICOPEPTIDE REPEAT PROTEIN 27"/>
    <property type="match status" value="1"/>
</dbReference>
<feature type="repeat" description="TPR" evidence="5">
    <location>
        <begin position="503"/>
        <end position="536"/>
    </location>
</feature>
<accession>A0ABD1JBP0</accession>
<feature type="domain" description="PiggyBac transposable element-derived protein" evidence="8">
    <location>
        <begin position="209"/>
        <end position="341"/>
    </location>
</feature>
<dbReference type="InterPro" id="IPR029526">
    <property type="entry name" value="PGBD"/>
</dbReference>
<proteinExistence type="inferred from homology"/>
<dbReference type="EMBL" id="JBHFQA010000018">
    <property type="protein sequence ID" value="KAL2083481.1"/>
    <property type="molecule type" value="Genomic_DNA"/>
</dbReference>
<evidence type="ECO:0000256" key="3">
    <source>
        <dbReference type="ARBA" id="ARBA00024020"/>
    </source>
</evidence>
<dbReference type="SMART" id="SM00028">
    <property type="entry name" value="TPR"/>
    <property type="match status" value="4"/>
</dbReference>
<evidence type="ECO:0000256" key="6">
    <source>
        <dbReference type="SAM" id="Coils"/>
    </source>
</evidence>
<evidence type="ECO:0000313" key="10">
    <source>
        <dbReference type="Proteomes" id="UP001591681"/>
    </source>
</evidence>
<evidence type="ECO:0000256" key="1">
    <source>
        <dbReference type="ARBA" id="ARBA00022737"/>
    </source>
</evidence>
<keyword evidence="2 5" id="KW-0802">TPR repeat</keyword>
<reference evidence="9 10" key="1">
    <citation type="submission" date="2024-09" db="EMBL/GenBank/DDBJ databases">
        <title>A chromosome-level genome assembly of Gray's grenadier anchovy, Coilia grayii.</title>
        <authorList>
            <person name="Fu Z."/>
        </authorList>
    </citation>
    <scope>NUCLEOTIDE SEQUENCE [LARGE SCALE GENOMIC DNA]</scope>
    <source>
        <strain evidence="9">G4</strain>
        <tissue evidence="9">Muscle</tissue>
    </source>
</reference>
<comment type="caution">
    <text evidence="9">The sequence shown here is derived from an EMBL/GenBank/DDBJ whole genome shotgun (WGS) entry which is preliminary data.</text>
</comment>
<evidence type="ECO:0000313" key="9">
    <source>
        <dbReference type="EMBL" id="KAL2083481.1"/>
    </source>
</evidence>
<feature type="compositionally biased region" description="Pro residues" evidence="7">
    <location>
        <begin position="397"/>
        <end position="406"/>
    </location>
</feature>
<evidence type="ECO:0000256" key="2">
    <source>
        <dbReference type="ARBA" id="ARBA00022803"/>
    </source>
</evidence>
<dbReference type="SUPFAM" id="SSF48452">
    <property type="entry name" value="TPR-like"/>
    <property type="match status" value="1"/>
</dbReference>
<feature type="region of interest" description="Disordered" evidence="7">
    <location>
        <begin position="378"/>
        <end position="414"/>
    </location>
</feature>
<dbReference type="PANTHER" id="PTHR16193:SF0">
    <property type="entry name" value="TETRATRICOPEPTIDE REPEAT PROTEIN 27"/>
    <property type="match status" value="1"/>
</dbReference>
<keyword evidence="10" id="KW-1185">Reference proteome</keyword>
<evidence type="ECO:0000259" key="8">
    <source>
        <dbReference type="Pfam" id="PF13843"/>
    </source>
</evidence>
<sequence>MTYAFSPDRTGFPCLDLRWKCLLSQPKFWAVEVTSLGLRTKLERGSSRRVERAMTQTQTIVDYFEEKSCPVSERLKVFYCCPAPPRWSFQRQLASLLTDLGCSSSALLIYERLEMWEDAVICYERIGQHGKINMTCAVERVSYTSQPQLSSGRRCCFASREPHASVLESHQLTSTLSSAMHEAFVDKRSPCKQSPDVACWCGETRKYCQDIQAAGTARVCRFANPPLKADKEMSKKGRGSHDEVRSRDGKVVLVKWFDNRSVVLASNFVGVGEEDEIERWEQKAGEFVKIKRPEIVKLYNESMGGVDKFDQLISLYRTTIRSRKWSLRMITHAFDVAVVNSCLEYRRDQELQGTQPKQVMDLLQFKMAVAEALVRVGKTQSLKKRGRPSSSNKPIPCMSPTPQPPEEPPKRRAAMERRPIEEVQADMLDHMPNYDTKKEATRCKLPGCSGKTHVYCDKCKAEEILRRELEKRETPSLYCLLGDVTREQEYYDRAWELSNHRSARAQRSKALLHLRQRQFQQCVECFERSLLINPMQLGVWFSLGCAYFALEGYEGAARAFQRCVGLEPDNSEAWNNLSSAYIKLGLKKKAFRTLQEALKCNFEHWQIWENFITVSVDVGEFSEAIRAYHRLMDLREKYKDVEVLEILVRVVVEDLQTTRVSTVPRTTPTPQVWRLYARLYGDGHCNNPEDNEKALQFLSKAHRCETQVSGWEKESSTFREVMKRAVDMANVTLSCCRVKTNHQEAIQLLNSARLSLKSLASKAKQLYTDVATGEIQADLSGDVKELEQLIKELQDLSAQLRSQ</sequence>
<dbReference type="InterPro" id="IPR011990">
    <property type="entry name" value="TPR-like_helical_dom_sf"/>
</dbReference>
<dbReference type="Proteomes" id="UP001591681">
    <property type="component" value="Unassembled WGS sequence"/>
</dbReference>
<dbReference type="InterPro" id="IPR044244">
    <property type="entry name" value="TTC27/Emw1"/>
</dbReference>
<dbReference type="InterPro" id="IPR019734">
    <property type="entry name" value="TPR_rpt"/>
</dbReference>
<gene>
    <name evidence="9" type="ORF">ACEWY4_021254</name>
</gene>
<organism evidence="9 10">
    <name type="scientific">Coilia grayii</name>
    <name type="common">Gray's grenadier anchovy</name>
    <dbReference type="NCBI Taxonomy" id="363190"/>
    <lineage>
        <taxon>Eukaryota</taxon>
        <taxon>Metazoa</taxon>
        <taxon>Chordata</taxon>
        <taxon>Craniata</taxon>
        <taxon>Vertebrata</taxon>
        <taxon>Euteleostomi</taxon>
        <taxon>Actinopterygii</taxon>
        <taxon>Neopterygii</taxon>
        <taxon>Teleostei</taxon>
        <taxon>Clupei</taxon>
        <taxon>Clupeiformes</taxon>
        <taxon>Clupeoidei</taxon>
        <taxon>Engraulidae</taxon>
        <taxon>Coilinae</taxon>
        <taxon>Coilia</taxon>
    </lineage>
</organism>
<protein>
    <recommendedName>
        <fullName evidence="4">Tetratricopeptide repeat protein 27</fullName>
    </recommendedName>
</protein>
<feature type="coiled-coil region" evidence="6">
    <location>
        <begin position="776"/>
        <end position="803"/>
    </location>
</feature>
<feature type="repeat" description="TPR" evidence="5">
    <location>
        <begin position="571"/>
        <end position="604"/>
    </location>
</feature>
<keyword evidence="1" id="KW-0677">Repeat</keyword>
<evidence type="ECO:0000256" key="7">
    <source>
        <dbReference type="SAM" id="MobiDB-lite"/>
    </source>
</evidence>
<dbReference type="PROSITE" id="PS50005">
    <property type="entry name" value="TPR"/>
    <property type="match status" value="3"/>
</dbReference>
<comment type="similarity">
    <text evidence="3">Belongs to the TTC27 family.</text>
</comment>
<dbReference type="Pfam" id="PF13843">
    <property type="entry name" value="DDE_Tnp_1_7"/>
    <property type="match status" value="1"/>
</dbReference>